<keyword evidence="2" id="KW-1185">Reference proteome</keyword>
<proteinExistence type="predicted"/>
<comment type="caution">
    <text evidence="1">The sequence shown here is derived from an EMBL/GenBank/DDBJ whole genome shotgun (WGS) entry which is preliminary data.</text>
</comment>
<accession>A0ACC0F8V7</accession>
<evidence type="ECO:0000313" key="1">
    <source>
        <dbReference type="EMBL" id="KAI7983856.1"/>
    </source>
</evidence>
<sequence>MALKAQVTSDEAHIHLDLHFLGRKHVELVGELSNLYHKEVNLLSETIPDLCWELAQLQDTYILQGISVSNQRPSGSLPSIDVQEQGALDTFRYLLSIHSSNDSTFSSMCPSLRLYRVIGAADAQAENAFPEDRNRCINELCTLIQSLQQLVFLSSTTGQPILTPWLLMKELDELEKINAKLSAAVEEVTLDHCKKCEIVKHHSQEAGICQLLQS</sequence>
<protein>
    <submittedName>
        <fullName evidence="1">AUGMIN subunit 3</fullName>
    </submittedName>
</protein>
<organism evidence="1 2">
    <name type="scientific">Camellia lanceoleosa</name>
    <dbReference type="NCBI Taxonomy" id="1840588"/>
    <lineage>
        <taxon>Eukaryota</taxon>
        <taxon>Viridiplantae</taxon>
        <taxon>Streptophyta</taxon>
        <taxon>Embryophyta</taxon>
        <taxon>Tracheophyta</taxon>
        <taxon>Spermatophyta</taxon>
        <taxon>Magnoliopsida</taxon>
        <taxon>eudicotyledons</taxon>
        <taxon>Gunneridae</taxon>
        <taxon>Pentapetalae</taxon>
        <taxon>asterids</taxon>
        <taxon>Ericales</taxon>
        <taxon>Theaceae</taxon>
        <taxon>Camellia</taxon>
    </lineage>
</organism>
<dbReference type="Proteomes" id="UP001060215">
    <property type="component" value="Chromosome 11"/>
</dbReference>
<name>A0ACC0F8V7_9ERIC</name>
<reference evidence="1 2" key="1">
    <citation type="journal article" date="2022" name="Plant J.">
        <title>Chromosome-level genome of Camellia lanceoleosa provides a valuable resource for understanding genome evolution and self-incompatibility.</title>
        <authorList>
            <person name="Gong W."/>
            <person name="Xiao S."/>
            <person name="Wang L."/>
            <person name="Liao Z."/>
            <person name="Chang Y."/>
            <person name="Mo W."/>
            <person name="Hu G."/>
            <person name="Li W."/>
            <person name="Zhao G."/>
            <person name="Zhu H."/>
            <person name="Hu X."/>
            <person name="Ji K."/>
            <person name="Xiang X."/>
            <person name="Song Q."/>
            <person name="Yuan D."/>
            <person name="Jin S."/>
            <person name="Zhang L."/>
        </authorList>
    </citation>
    <scope>NUCLEOTIDE SEQUENCE [LARGE SCALE GENOMIC DNA]</scope>
    <source>
        <strain evidence="1">SQ_2022a</strain>
    </source>
</reference>
<gene>
    <name evidence="1" type="ORF">LOK49_LG15G02041</name>
</gene>
<evidence type="ECO:0000313" key="2">
    <source>
        <dbReference type="Proteomes" id="UP001060215"/>
    </source>
</evidence>
<dbReference type="EMBL" id="CM045768">
    <property type="protein sequence ID" value="KAI7983856.1"/>
    <property type="molecule type" value="Genomic_DNA"/>
</dbReference>